<keyword evidence="1" id="KW-1133">Transmembrane helix</keyword>
<feature type="transmembrane region" description="Helical" evidence="1">
    <location>
        <begin position="323"/>
        <end position="341"/>
    </location>
</feature>
<reference evidence="2" key="1">
    <citation type="submission" date="2022-11" db="EMBL/GenBank/DDBJ databases">
        <authorList>
            <person name="Kikuchi T."/>
        </authorList>
    </citation>
    <scope>NUCLEOTIDE SEQUENCE</scope>
    <source>
        <strain evidence="2">PS1010</strain>
    </source>
</reference>
<gene>
    <name evidence="2" type="ORF">CAMP_LOCUS17131</name>
</gene>
<protein>
    <recommendedName>
        <fullName evidence="4">Protein-cysteine N-palmitoyltransferase porcupine</fullName>
    </recommendedName>
</protein>
<sequence length="432" mass="49523">MGDSDEDVIYGYDEEEYGLDVNFNAAECAIGVLQQTSNNLIYLFGAAFLCLFLRKIPLVFRANAYMIISHFLIYQFSSEFWGIFRFFNMVTFSGIVMVGLKIRGNIILFTQIAIIMIFQLLLGTEYMLGVRGILMLHAMRVIAVGYELENSNGEPCTFSILEYLYFPPVLVMGPFLTHQQFVSFQYGQVGGFKQIVKNISLATVLLCGSLTALLISSCYLNMLKAPNVWVEDFIVALSFRTSNYFVCYLSQSVMQFLGTEIVVTEFGEIEWPRSMATIVSYWNIPMHMFLHTYIFSKNVFSTVCCNAFYTFVISSLLHGYDPQISITLLTLGFITFSEARFRRKLAKRFSMCVKAKECYEDCQHTNNGLISSLINFTFRILSLYHLIFTGMPFVDEYASTGYPWEHTYESYENHNFASLYISLALLLFSFLL</sequence>
<evidence type="ECO:0000256" key="1">
    <source>
        <dbReference type="SAM" id="Phobius"/>
    </source>
</evidence>
<evidence type="ECO:0000313" key="2">
    <source>
        <dbReference type="EMBL" id="CAI5454494.1"/>
    </source>
</evidence>
<feature type="transmembrane region" description="Helical" evidence="1">
    <location>
        <begin position="376"/>
        <end position="394"/>
    </location>
</feature>
<feature type="transmembrane region" description="Helical" evidence="1">
    <location>
        <begin position="298"/>
        <end position="317"/>
    </location>
</feature>
<dbReference type="InterPro" id="IPR049941">
    <property type="entry name" value="LPLAT_7/PORCN-like"/>
</dbReference>
<dbReference type="GO" id="GO:0061355">
    <property type="term" value="P:Wnt protein secretion"/>
    <property type="evidence" value="ECO:0007669"/>
    <property type="project" value="TreeGrafter"/>
</dbReference>
<feature type="transmembrane region" description="Helical" evidence="1">
    <location>
        <begin position="106"/>
        <end position="122"/>
    </location>
</feature>
<dbReference type="GO" id="GO:0016020">
    <property type="term" value="C:membrane"/>
    <property type="evidence" value="ECO:0007669"/>
    <property type="project" value="TreeGrafter"/>
</dbReference>
<dbReference type="EMBL" id="CANHGI010000006">
    <property type="protein sequence ID" value="CAI5454494.1"/>
    <property type="molecule type" value="Genomic_DNA"/>
</dbReference>
<organism evidence="2 3">
    <name type="scientific">Caenorhabditis angaria</name>
    <dbReference type="NCBI Taxonomy" id="860376"/>
    <lineage>
        <taxon>Eukaryota</taxon>
        <taxon>Metazoa</taxon>
        <taxon>Ecdysozoa</taxon>
        <taxon>Nematoda</taxon>
        <taxon>Chromadorea</taxon>
        <taxon>Rhabditida</taxon>
        <taxon>Rhabditina</taxon>
        <taxon>Rhabditomorpha</taxon>
        <taxon>Rhabditoidea</taxon>
        <taxon>Rhabditidae</taxon>
        <taxon>Peloderinae</taxon>
        <taxon>Caenorhabditis</taxon>
    </lineage>
</organism>
<dbReference type="GO" id="GO:1990698">
    <property type="term" value="F:palmitoleoyltransferase activity"/>
    <property type="evidence" value="ECO:0007669"/>
    <property type="project" value="TreeGrafter"/>
</dbReference>
<dbReference type="PANTHER" id="PTHR13906:SF12">
    <property type="entry name" value="PROTEIN-SERINE O-PALMITOLEOYLTRANSFERASE PORCUPINE"/>
    <property type="match status" value="1"/>
</dbReference>
<dbReference type="OrthoDB" id="5968863at2759"/>
<comment type="caution">
    <text evidence="2">The sequence shown here is derived from an EMBL/GenBank/DDBJ whole genome shotgun (WGS) entry which is preliminary data.</text>
</comment>
<dbReference type="AlphaFoldDB" id="A0A9P1N7Y4"/>
<feature type="transmembrane region" description="Helical" evidence="1">
    <location>
        <begin position="40"/>
        <end position="60"/>
    </location>
</feature>
<dbReference type="GO" id="GO:0005783">
    <property type="term" value="C:endoplasmic reticulum"/>
    <property type="evidence" value="ECO:0007669"/>
    <property type="project" value="TreeGrafter"/>
</dbReference>
<evidence type="ECO:0008006" key="4">
    <source>
        <dbReference type="Google" id="ProtNLM"/>
    </source>
</evidence>
<evidence type="ECO:0000313" key="3">
    <source>
        <dbReference type="Proteomes" id="UP001152747"/>
    </source>
</evidence>
<dbReference type="GO" id="GO:0030258">
    <property type="term" value="P:lipid modification"/>
    <property type="evidence" value="ECO:0007669"/>
    <property type="project" value="TreeGrafter"/>
</dbReference>
<feature type="transmembrane region" description="Helical" evidence="1">
    <location>
        <begin position="80"/>
        <end position="99"/>
    </location>
</feature>
<name>A0A9P1N7Y4_9PELO</name>
<proteinExistence type="predicted"/>
<dbReference type="PANTHER" id="PTHR13906">
    <property type="entry name" value="PORCUPINE"/>
    <property type="match status" value="1"/>
</dbReference>
<keyword evidence="3" id="KW-1185">Reference proteome</keyword>
<dbReference type="GO" id="GO:0017147">
    <property type="term" value="F:Wnt-protein binding"/>
    <property type="evidence" value="ECO:0007669"/>
    <property type="project" value="TreeGrafter"/>
</dbReference>
<feature type="transmembrane region" description="Helical" evidence="1">
    <location>
        <begin position="414"/>
        <end position="431"/>
    </location>
</feature>
<keyword evidence="1" id="KW-0812">Transmembrane</keyword>
<accession>A0A9P1N7Y4</accession>
<feature type="transmembrane region" description="Helical" evidence="1">
    <location>
        <begin position="199"/>
        <end position="220"/>
    </location>
</feature>
<keyword evidence="1" id="KW-0472">Membrane</keyword>
<dbReference type="Proteomes" id="UP001152747">
    <property type="component" value="Unassembled WGS sequence"/>
</dbReference>